<comment type="caution">
    <text evidence="3">The sequence shown here is derived from an EMBL/GenBank/DDBJ whole genome shotgun (WGS) entry which is preliminary data.</text>
</comment>
<name>A0AAD4C5E8_BOLED</name>
<feature type="compositionally biased region" description="Basic residues" evidence="1">
    <location>
        <begin position="535"/>
        <end position="547"/>
    </location>
</feature>
<feature type="region of interest" description="Disordered" evidence="1">
    <location>
        <begin position="192"/>
        <end position="216"/>
    </location>
</feature>
<accession>A0AAD4C5E8</accession>
<dbReference type="PANTHER" id="PTHR28051:SF1">
    <property type="entry name" value="PROTEIN MTL1-RELATED"/>
    <property type="match status" value="1"/>
</dbReference>
<evidence type="ECO:0000256" key="1">
    <source>
        <dbReference type="SAM" id="MobiDB-lite"/>
    </source>
</evidence>
<keyword evidence="4" id="KW-1185">Reference proteome</keyword>
<dbReference type="EMBL" id="WHUW01000003">
    <property type="protein sequence ID" value="KAF8448914.1"/>
    <property type="molecule type" value="Genomic_DNA"/>
</dbReference>
<dbReference type="GO" id="GO:0007039">
    <property type="term" value="P:protein catabolic process in the vacuole"/>
    <property type="evidence" value="ECO:0007669"/>
    <property type="project" value="TreeGrafter"/>
</dbReference>
<feature type="region of interest" description="Disordered" evidence="1">
    <location>
        <begin position="262"/>
        <end position="284"/>
    </location>
</feature>
<gene>
    <name evidence="3" type="ORF">L210DRAFT_2633360</name>
</gene>
<feature type="region of interest" description="Disordered" evidence="1">
    <location>
        <begin position="418"/>
        <end position="440"/>
    </location>
</feature>
<reference evidence="3" key="1">
    <citation type="submission" date="2019-10" db="EMBL/GenBank/DDBJ databases">
        <authorList>
            <consortium name="DOE Joint Genome Institute"/>
            <person name="Kuo A."/>
            <person name="Miyauchi S."/>
            <person name="Kiss E."/>
            <person name="Drula E."/>
            <person name="Kohler A."/>
            <person name="Sanchez-Garcia M."/>
            <person name="Andreopoulos B."/>
            <person name="Barry K.W."/>
            <person name="Bonito G."/>
            <person name="Buee M."/>
            <person name="Carver A."/>
            <person name="Chen C."/>
            <person name="Cichocki N."/>
            <person name="Clum A."/>
            <person name="Culley D."/>
            <person name="Crous P.W."/>
            <person name="Fauchery L."/>
            <person name="Girlanda M."/>
            <person name="Hayes R."/>
            <person name="Keri Z."/>
            <person name="LaButti K."/>
            <person name="Lipzen A."/>
            <person name="Lombard V."/>
            <person name="Magnuson J."/>
            <person name="Maillard F."/>
            <person name="Morin E."/>
            <person name="Murat C."/>
            <person name="Nolan M."/>
            <person name="Ohm R."/>
            <person name="Pangilinan J."/>
            <person name="Pereira M."/>
            <person name="Perotto S."/>
            <person name="Peter M."/>
            <person name="Riley R."/>
            <person name="Sitrit Y."/>
            <person name="Stielow B."/>
            <person name="Szollosi G."/>
            <person name="Zifcakova L."/>
            <person name="Stursova M."/>
            <person name="Spatafora J.W."/>
            <person name="Tedersoo L."/>
            <person name="Vaario L.-M."/>
            <person name="Yamada A."/>
            <person name="Yan M."/>
            <person name="Wang P."/>
            <person name="Xu J."/>
            <person name="Bruns T."/>
            <person name="Baldrian P."/>
            <person name="Vilgalys R."/>
            <person name="Henrissat B."/>
            <person name="Grigoriev I.V."/>
            <person name="Hibbett D."/>
            <person name="Nagy L.G."/>
            <person name="Martin F.M."/>
        </authorList>
    </citation>
    <scope>NUCLEOTIDE SEQUENCE</scope>
    <source>
        <strain evidence="3">BED1</strain>
    </source>
</reference>
<protein>
    <recommendedName>
        <fullName evidence="2">Nitrogen regulatory protein areA GATA-like domain-containing protein</fullName>
    </recommendedName>
</protein>
<feature type="domain" description="Nitrogen regulatory protein areA GATA-like" evidence="2">
    <location>
        <begin position="44"/>
        <end position="71"/>
    </location>
</feature>
<evidence type="ECO:0000313" key="4">
    <source>
        <dbReference type="Proteomes" id="UP001194468"/>
    </source>
</evidence>
<dbReference type="GO" id="GO:0005773">
    <property type="term" value="C:vacuole"/>
    <property type="evidence" value="ECO:0007669"/>
    <property type="project" value="GOC"/>
</dbReference>
<feature type="compositionally biased region" description="Polar residues" evidence="1">
    <location>
        <begin position="799"/>
        <end position="812"/>
    </location>
</feature>
<dbReference type="Proteomes" id="UP001194468">
    <property type="component" value="Unassembled WGS sequence"/>
</dbReference>
<proteinExistence type="predicted"/>
<feature type="compositionally biased region" description="Polar residues" evidence="1">
    <location>
        <begin position="603"/>
        <end position="618"/>
    </location>
</feature>
<evidence type="ECO:0000313" key="3">
    <source>
        <dbReference type="EMBL" id="KAF8448914.1"/>
    </source>
</evidence>
<feature type="compositionally biased region" description="Low complexity" evidence="1">
    <location>
        <begin position="357"/>
        <end position="371"/>
    </location>
</feature>
<dbReference type="PANTHER" id="PTHR28051">
    <property type="entry name" value="PROTEIN MTL1-RELATED"/>
    <property type="match status" value="1"/>
</dbReference>
<dbReference type="GO" id="GO:0042149">
    <property type="term" value="P:cellular response to glucose starvation"/>
    <property type="evidence" value="ECO:0007669"/>
    <property type="project" value="TreeGrafter"/>
</dbReference>
<feature type="region of interest" description="Disordered" evidence="1">
    <location>
        <begin position="298"/>
        <end position="400"/>
    </location>
</feature>
<dbReference type="AlphaFoldDB" id="A0AAD4C5E8"/>
<evidence type="ECO:0000259" key="2">
    <source>
        <dbReference type="Pfam" id="PF08550"/>
    </source>
</evidence>
<feature type="compositionally biased region" description="Polar residues" evidence="1">
    <location>
        <begin position="711"/>
        <end position="729"/>
    </location>
</feature>
<organism evidence="3 4">
    <name type="scientific">Boletus edulis BED1</name>
    <dbReference type="NCBI Taxonomy" id="1328754"/>
    <lineage>
        <taxon>Eukaryota</taxon>
        <taxon>Fungi</taxon>
        <taxon>Dikarya</taxon>
        <taxon>Basidiomycota</taxon>
        <taxon>Agaricomycotina</taxon>
        <taxon>Agaricomycetes</taxon>
        <taxon>Agaricomycetidae</taxon>
        <taxon>Boletales</taxon>
        <taxon>Boletineae</taxon>
        <taxon>Boletaceae</taxon>
        <taxon>Boletoideae</taxon>
        <taxon>Boletus</taxon>
    </lineage>
</organism>
<dbReference type="Pfam" id="PF08550">
    <property type="entry name" value="GATA_AreA"/>
    <property type="match status" value="1"/>
</dbReference>
<dbReference type="InterPro" id="IPR013860">
    <property type="entry name" value="AreA_GATA"/>
</dbReference>
<feature type="region of interest" description="Disordered" evidence="1">
    <location>
        <begin position="154"/>
        <end position="180"/>
    </location>
</feature>
<feature type="compositionally biased region" description="Low complexity" evidence="1">
    <location>
        <begin position="548"/>
        <end position="570"/>
    </location>
</feature>
<feature type="compositionally biased region" description="Low complexity" evidence="1">
    <location>
        <begin position="583"/>
        <end position="602"/>
    </location>
</feature>
<sequence length="845" mass="92211">MATCLPVPFSSVNTIPDDSAVSDLPHGQVDYLSHDWREEDVWRSWRNMTRLKNEIANGVRLENASWRTWWKQRNGLGTVTPETLNWLKDSDVTWLYGPLHTAVPTPRPSPRATAALDLSSSPSSMLSGIVRKPILKRRSICELLASEFPLSPVFSPPDSDSDDAPHVMSDGADPASLHKPIRPSLLHTKSDTHIMRRGPNPAFRRDSPPRVAPNVPAELPASSLLQAESPPFSAPGPKRKHISFNTFVEQYIAIDKPKKKRLHYSTSNPHLPILDDDGYDEDSEDGIIDEADEILFDDDDDHRDTHHPEPSYPHPPHHSPPPHHVSPPSSSTSEEEEEDDILEMRVRHPASVPAPRSPTHSPSSTSSSSPHSRPPKARSTSYGRRAHASNGFMRSPSTDKELVTIALIAPTILKTRLDDDDDDNEHPHYSFAHSHLPSHPHRLRDRHLTNGVHGSSVELVYVPPSYIYSATEESEDAIEEDRNTETYDLATQPQPQTTMVPVFQQECNADAADSTQLRPQVIVSSSDGQTDVPRSRSHSKSRSRSRSRTPSPNEMSTATNTVSSSSAIVVPRGNQATGNIFLAPSDPAPSRGRSASSSSLSSQVEQSRGRSITRTSSFSDRESLNAGSPDANVALSTGTVGLRDRERDSRGEREVKRTAERGRDRCTRRSGSHSGSGSNSSLSPENLHPTVCVPRPEQAPLPAVRKKPTCGSFSSGSSAATVVPTSTARSPPRLVLDAKPITQTSYTEASPAPIPISPSHTQEEQESISRHPTPANSPVLSMRFPPSPITRHERKHSGSSRSPTRNGDDGQQGTLVGRAVEIMSNAGAFLGSLWHSGTPAGIPTS</sequence>
<feature type="compositionally biased region" description="Acidic residues" evidence="1">
    <location>
        <begin position="274"/>
        <end position="284"/>
    </location>
</feature>
<feature type="compositionally biased region" description="Basic and acidic residues" evidence="1">
    <location>
        <begin position="642"/>
        <end position="667"/>
    </location>
</feature>
<feature type="region of interest" description="Disordered" evidence="1">
    <location>
        <begin position="522"/>
        <end position="812"/>
    </location>
</feature>
<feature type="compositionally biased region" description="Low complexity" evidence="1">
    <location>
        <begin position="672"/>
        <end position="683"/>
    </location>
</feature>
<reference evidence="3" key="2">
    <citation type="journal article" date="2020" name="Nat. Commun.">
        <title>Large-scale genome sequencing of mycorrhizal fungi provides insights into the early evolution of symbiotic traits.</title>
        <authorList>
            <person name="Miyauchi S."/>
            <person name="Kiss E."/>
            <person name="Kuo A."/>
            <person name="Drula E."/>
            <person name="Kohler A."/>
            <person name="Sanchez-Garcia M."/>
            <person name="Morin E."/>
            <person name="Andreopoulos B."/>
            <person name="Barry K.W."/>
            <person name="Bonito G."/>
            <person name="Buee M."/>
            <person name="Carver A."/>
            <person name="Chen C."/>
            <person name="Cichocki N."/>
            <person name="Clum A."/>
            <person name="Culley D."/>
            <person name="Crous P.W."/>
            <person name="Fauchery L."/>
            <person name="Girlanda M."/>
            <person name="Hayes R.D."/>
            <person name="Keri Z."/>
            <person name="LaButti K."/>
            <person name="Lipzen A."/>
            <person name="Lombard V."/>
            <person name="Magnuson J."/>
            <person name="Maillard F."/>
            <person name="Murat C."/>
            <person name="Nolan M."/>
            <person name="Ohm R.A."/>
            <person name="Pangilinan J."/>
            <person name="Pereira M.F."/>
            <person name="Perotto S."/>
            <person name="Peter M."/>
            <person name="Pfister S."/>
            <person name="Riley R."/>
            <person name="Sitrit Y."/>
            <person name="Stielow J.B."/>
            <person name="Szollosi G."/>
            <person name="Zifcakova L."/>
            <person name="Stursova M."/>
            <person name="Spatafora J.W."/>
            <person name="Tedersoo L."/>
            <person name="Vaario L.M."/>
            <person name="Yamada A."/>
            <person name="Yan M."/>
            <person name="Wang P."/>
            <person name="Xu J."/>
            <person name="Bruns T."/>
            <person name="Baldrian P."/>
            <person name="Vilgalys R."/>
            <person name="Dunand C."/>
            <person name="Henrissat B."/>
            <person name="Grigoriev I.V."/>
            <person name="Hibbett D."/>
            <person name="Nagy L.G."/>
            <person name="Martin F.M."/>
        </authorList>
    </citation>
    <scope>NUCLEOTIDE SEQUENCE</scope>
    <source>
        <strain evidence="3">BED1</strain>
    </source>
</reference>
<dbReference type="InterPro" id="IPR052292">
    <property type="entry name" value="Glucose_repression_reg"/>
</dbReference>